<feature type="transmembrane region" description="Helical" evidence="1">
    <location>
        <begin position="917"/>
        <end position="938"/>
    </location>
</feature>
<evidence type="ECO:0000313" key="2">
    <source>
        <dbReference type="EMBL" id="GJJ08047.1"/>
    </source>
</evidence>
<dbReference type="EMBL" id="BPWL01000003">
    <property type="protein sequence ID" value="GJJ08047.1"/>
    <property type="molecule type" value="Genomic_DNA"/>
</dbReference>
<feature type="transmembrane region" description="Helical" evidence="1">
    <location>
        <begin position="892"/>
        <end position="911"/>
    </location>
</feature>
<feature type="transmembrane region" description="Helical" evidence="1">
    <location>
        <begin position="144"/>
        <end position="162"/>
    </location>
</feature>
<keyword evidence="1" id="KW-0812">Transmembrane</keyword>
<keyword evidence="3" id="KW-1185">Reference proteome</keyword>
<keyword evidence="1" id="KW-1133">Transmembrane helix</keyword>
<dbReference type="Proteomes" id="UP001050691">
    <property type="component" value="Unassembled WGS sequence"/>
</dbReference>
<gene>
    <name evidence="2" type="ORF">Clacol_002254</name>
</gene>
<organism evidence="2 3">
    <name type="scientific">Clathrus columnatus</name>
    <dbReference type="NCBI Taxonomy" id="1419009"/>
    <lineage>
        <taxon>Eukaryota</taxon>
        <taxon>Fungi</taxon>
        <taxon>Dikarya</taxon>
        <taxon>Basidiomycota</taxon>
        <taxon>Agaricomycotina</taxon>
        <taxon>Agaricomycetes</taxon>
        <taxon>Phallomycetidae</taxon>
        <taxon>Phallales</taxon>
        <taxon>Clathraceae</taxon>
        <taxon>Clathrus</taxon>
    </lineage>
</organism>
<sequence length="1080" mass="121368">MSSNVYIPSETPFSKFLELALTVFPERKTGIREILRPACEYLPMPLSLGWLSNPFEKDYPTDRFVDGLVLSDIKSGATRPVAAPWMHALYEQSREKQPTGVTTIQLKEAHFSSQFGWRHRGLIVALVVQIGFALYGLLNNQIREGSLVIFGILIQIFDGLYVSTFPKYYPPRPANQVRFYALHTGMTTNHILIVVHDPGTKDGKYSGGSANLGRVNLEDAAVPLVKHYTGQQRRLVDTCAFILQSTGWIFRVICILTASNGYLLAVVMLFGSLIKGGFSLFLHWNNPKSSEPVFLDIDRKKPNLLDRIMATCQAAGSVSVGFVESILPDPTGTHVDYHYISDTLTKGSTTVDPHPDHQEAEAVHEAASKRRTTKCDITAKIIMSFEFGSVSKSIETLSKHTRLRRLLQEDPGVKGCCWFAKDPDDQSHPFANFLRVLVALVFAPIYITFPHNSVGSIKDFLKQAAWFIEYSNTPHAILHSSPMGGIAKYSPTGLNPKWLLRVEFNDDEDGDGFQYTQIKWSEKPLDATYNAISYSMSCARVLFDEAKMELLDPHPKDGRQYSLRDRKRISWFVLREYASARRRRQKGEKAKIEYIWLDEFCLSANGTEDPEVEEAERRREVGLLADIFSGAEHVCVFCDVENCEHVNLDCSWNTRLFTLAEILRARNVFILTRRRPSKEGEEEENPTDPHVHLVTHMTFNYGDQFRRRIQTEAALNNKWHLYAVMQHSTNAGAASWQAVIHSMVVEAIRRDEADNFNDHNFLGKGLNGLLPRRSQLDDLKGKDGWQDLAWLLELNQGFYNAASLAAVCSLAEYNVSSHRWWGKPITPAEGNERLEPLVTAFPVSSVMSNNSLEPTLCVIHPKTLSIKHMLRRDSAALYNNDELKGIRNLGRLLLFILIGPIGLSLLGTLNLRGGFAVIYISCILYSFLDLAASTIYVVREGWVYLDTTGWNDQAVDKLKDQDPNFAPFTTWGDEQLCPKWDPPSQDYKNHKKKSKSNPRYQHGFLVDLKSKVIVSVTVIDRPNSLIVLALHGCGITCMLLNRPAEPNAIAAKVGMANVPPYVLAQSVEAGTVYVGGGPPK</sequence>
<name>A0AAV5A353_9AGAM</name>
<comment type="caution">
    <text evidence="2">The sequence shown here is derived from an EMBL/GenBank/DDBJ whole genome shotgun (WGS) entry which is preliminary data.</text>
</comment>
<evidence type="ECO:0000313" key="3">
    <source>
        <dbReference type="Proteomes" id="UP001050691"/>
    </source>
</evidence>
<accession>A0AAV5A353</accession>
<dbReference type="AlphaFoldDB" id="A0AAV5A353"/>
<reference evidence="2" key="1">
    <citation type="submission" date="2021-10" db="EMBL/GenBank/DDBJ databases">
        <title>De novo Genome Assembly of Clathrus columnatus (Basidiomycota, Fungi) Using Illumina and Nanopore Sequence Data.</title>
        <authorList>
            <person name="Ogiso-Tanaka E."/>
            <person name="Itagaki H."/>
            <person name="Hosoya T."/>
            <person name="Hosaka K."/>
        </authorList>
    </citation>
    <scope>NUCLEOTIDE SEQUENCE</scope>
    <source>
        <strain evidence="2">MO-923</strain>
    </source>
</reference>
<keyword evidence="1" id="KW-0472">Membrane</keyword>
<evidence type="ECO:0000256" key="1">
    <source>
        <dbReference type="SAM" id="Phobius"/>
    </source>
</evidence>
<protein>
    <recommendedName>
        <fullName evidence="4">Heterokaryon incompatibility domain-containing protein</fullName>
    </recommendedName>
</protein>
<evidence type="ECO:0008006" key="4">
    <source>
        <dbReference type="Google" id="ProtNLM"/>
    </source>
</evidence>
<proteinExistence type="predicted"/>
<feature type="transmembrane region" description="Helical" evidence="1">
    <location>
        <begin position="121"/>
        <end position="138"/>
    </location>
</feature>